<protein>
    <recommendedName>
        <fullName evidence="5">Transport permease protein</fullName>
    </recommendedName>
</protein>
<comment type="similarity">
    <text evidence="5">Belongs to the ABC-2 integral membrane protein family.</text>
</comment>
<comment type="caution">
    <text evidence="7">The sequence shown here is derived from an EMBL/GenBank/DDBJ whole genome shotgun (WGS) entry which is preliminary data.</text>
</comment>
<feature type="transmembrane region" description="Helical" evidence="5">
    <location>
        <begin position="66"/>
        <end position="86"/>
    </location>
</feature>
<evidence type="ECO:0000256" key="2">
    <source>
        <dbReference type="ARBA" id="ARBA00022692"/>
    </source>
</evidence>
<evidence type="ECO:0000256" key="1">
    <source>
        <dbReference type="ARBA" id="ARBA00004141"/>
    </source>
</evidence>
<dbReference type="RefSeq" id="WP_432420100.1">
    <property type="nucleotide sequence ID" value="NZ_JAJODE010000007.1"/>
</dbReference>
<sequence length="98" mass="11235">MSFASSFRSAGALHTLILIPSCLLAGCFWPFDHMPKVVQRITQFMPQHWVLNTISQLQLGHSFGSIYLNLMILSEFTAVFFLFSIYKFGRNNDVRNFA</sequence>
<comment type="caution">
    <text evidence="5">Lacks conserved residue(s) required for the propagation of feature annotation.</text>
</comment>
<comment type="subcellular location">
    <subcellularLocation>
        <location evidence="5">Cell membrane</location>
        <topology evidence="5">Multi-pass membrane protein</topology>
    </subcellularLocation>
    <subcellularLocation>
        <location evidence="1">Membrane</location>
        <topology evidence="1">Multi-pass membrane protein</topology>
    </subcellularLocation>
</comment>
<keyword evidence="8" id="KW-1185">Reference proteome</keyword>
<evidence type="ECO:0000256" key="3">
    <source>
        <dbReference type="ARBA" id="ARBA00022989"/>
    </source>
</evidence>
<evidence type="ECO:0000259" key="6">
    <source>
        <dbReference type="PROSITE" id="PS51012"/>
    </source>
</evidence>
<evidence type="ECO:0000256" key="4">
    <source>
        <dbReference type="ARBA" id="ARBA00023136"/>
    </source>
</evidence>
<feature type="transmembrane region" description="Helical" evidence="5">
    <location>
        <begin position="12"/>
        <end position="31"/>
    </location>
</feature>
<keyword evidence="5" id="KW-1003">Cell membrane</keyword>
<evidence type="ECO:0000313" key="8">
    <source>
        <dbReference type="Proteomes" id="UP001162836"/>
    </source>
</evidence>
<keyword evidence="5" id="KW-0813">Transport</keyword>
<reference evidence="7 8" key="1">
    <citation type="journal article" date="2023" name="Antonie Van Leeuwenhoek">
        <title>Unveiling the genomic potential of a novel thermostable glycoside hydrolases producing Neobacillus sedimentimangrovi UE25.</title>
        <authorList>
            <person name="Ejaz U."/>
            <person name="Saleem F."/>
            <person name="Rashid R."/>
            <person name="Hasan K.A."/>
            <person name="Syed M.N."/>
            <person name="Sohail M."/>
        </authorList>
    </citation>
    <scope>NUCLEOTIDE SEQUENCE [LARGE SCALE GENOMIC DNA]</scope>
    <source>
        <strain evidence="7 8">UE25</strain>
    </source>
</reference>
<organism evidence="7 8">
    <name type="scientific">Neobacillus sedimentimangrovi</name>
    <dbReference type="NCBI Taxonomy" id="2699460"/>
    <lineage>
        <taxon>Bacteria</taxon>
        <taxon>Bacillati</taxon>
        <taxon>Bacillota</taxon>
        <taxon>Bacilli</taxon>
        <taxon>Bacillales</taxon>
        <taxon>Bacillaceae</taxon>
        <taxon>Neobacillus</taxon>
    </lineage>
</organism>
<dbReference type="InterPro" id="IPR047817">
    <property type="entry name" value="ABC2_TM_bact-type"/>
</dbReference>
<dbReference type="InterPro" id="IPR013525">
    <property type="entry name" value="ABC2_TM"/>
</dbReference>
<keyword evidence="2 5" id="KW-0812">Transmembrane</keyword>
<evidence type="ECO:0000313" key="7">
    <source>
        <dbReference type="EMBL" id="MCD4838043.1"/>
    </source>
</evidence>
<dbReference type="Pfam" id="PF01061">
    <property type="entry name" value="ABC2_membrane"/>
    <property type="match status" value="1"/>
</dbReference>
<evidence type="ECO:0000256" key="5">
    <source>
        <dbReference type="RuleBase" id="RU361157"/>
    </source>
</evidence>
<dbReference type="Proteomes" id="UP001162836">
    <property type="component" value="Unassembled WGS sequence"/>
</dbReference>
<keyword evidence="4 5" id="KW-0472">Membrane</keyword>
<accession>A0ABS8QFM5</accession>
<proteinExistence type="inferred from homology"/>
<keyword evidence="3 5" id="KW-1133">Transmembrane helix</keyword>
<gene>
    <name evidence="7" type="ORF">LRS37_04000</name>
</gene>
<dbReference type="EMBL" id="JAJODE010000007">
    <property type="protein sequence ID" value="MCD4838043.1"/>
    <property type="molecule type" value="Genomic_DNA"/>
</dbReference>
<dbReference type="PROSITE" id="PS51012">
    <property type="entry name" value="ABC_TM2"/>
    <property type="match status" value="1"/>
</dbReference>
<feature type="domain" description="ABC transmembrane type-2" evidence="6">
    <location>
        <begin position="1"/>
        <end position="91"/>
    </location>
</feature>
<name>A0ABS8QFM5_9BACI</name>